<keyword evidence="5" id="KW-0235">DNA replication</keyword>
<dbReference type="InterPro" id="IPR048466">
    <property type="entry name" value="DNA_pol3_delta-like_C"/>
</dbReference>
<dbReference type="PANTHER" id="PTHR34388:SF1">
    <property type="entry name" value="DNA POLYMERASE III SUBUNIT DELTA"/>
    <property type="match status" value="1"/>
</dbReference>
<keyword evidence="3" id="KW-0808">Transferase</keyword>
<dbReference type="GO" id="GO:0006261">
    <property type="term" value="P:DNA-templated DNA replication"/>
    <property type="evidence" value="ECO:0007669"/>
    <property type="project" value="TreeGrafter"/>
</dbReference>
<dbReference type="AlphaFoldDB" id="A0A3Q9HQD7"/>
<evidence type="ECO:0000256" key="6">
    <source>
        <dbReference type="ARBA" id="ARBA00022932"/>
    </source>
</evidence>
<dbReference type="GO" id="GO:0003887">
    <property type="term" value="F:DNA-directed DNA polymerase activity"/>
    <property type="evidence" value="ECO:0007669"/>
    <property type="project" value="UniProtKB-KW"/>
</dbReference>
<dbReference type="KEGG" id="aft:BBF96_07170"/>
<evidence type="ECO:0000256" key="1">
    <source>
        <dbReference type="ARBA" id="ARBA00012417"/>
    </source>
</evidence>
<evidence type="ECO:0000256" key="4">
    <source>
        <dbReference type="ARBA" id="ARBA00022695"/>
    </source>
</evidence>
<dbReference type="GO" id="GO:0009360">
    <property type="term" value="C:DNA polymerase III complex"/>
    <property type="evidence" value="ECO:0007669"/>
    <property type="project" value="InterPro"/>
</dbReference>
<feature type="domain" description="DNA polymerase III delta N-terminal" evidence="9">
    <location>
        <begin position="19"/>
        <end position="138"/>
    </location>
</feature>
<accession>A0A3Q9HQD7</accession>
<dbReference type="SUPFAM" id="SSF48019">
    <property type="entry name" value="post-AAA+ oligomerization domain-like"/>
    <property type="match status" value="1"/>
</dbReference>
<evidence type="ECO:0000256" key="2">
    <source>
        <dbReference type="ARBA" id="ARBA00017703"/>
    </source>
</evidence>
<evidence type="ECO:0000256" key="7">
    <source>
        <dbReference type="ARBA" id="ARBA00034754"/>
    </source>
</evidence>
<dbReference type="EC" id="2.7.7.7" evidence="1"/>
<sequence length="340" mass="40174">MEWTERILKAKLEDLKPVYLLFGNEPYLIDEFVSKFIKRFVDPGMKDFMLSYINEENEEDFDNKLYEVCHTVSMLSPYRIVVARCKERLIHKKDERILTKLFKDFPKNTILLLISKNKPDGRLSFVKLIKEIGEWIEFEPLKYQNLDMWIEQQFAKEGKKVAKNGINFLEEHFHNNLQRLKSEIEKVVIYVGDKEFVTLDDIKAVISKDAILKENIIFDLVDAVGNRQIKKALLILEDMEREGESLFMILKMFIRQLHLIMFSKEMSEKGFPPEDTAKRLGQHPYPIKKCYKQARNFTMTELELALERMLQANYDIVTGKYPEKMALQLALIDMKNLKSN</sequence>
<dbReference type="EMBL" id="CP016379">
    <property type="protein sequence ID" value="AZR73184.1"/>
    <property type="molecule type" value="Genomic_DNA"/>
</dbReference>
<name>A0A3Q9HQD7_9FIRM</name>
<evidence type="ECO:0000256" key="5">
    <source>
        <dbReference type="ARBA" id="ARBA00022705"/>
    </source>
</evidence>
<dbReference type="Gene3D" id="1.10.8.60">
    <property type="match status" value="1"/>
</dbReference>
<dbReference type="Gene3D" id="3.40.50.300">
    <property type="entry name" value="P-loop containing nucleotide triphosphate hydrolases"/>
    <property type="match status" value="1"/>
</dbReference>
<keyword evidence="4" id="KW-0548">Nucleotidyltransferase</keyword>
<keyword evidence="6" id="KW-0239">DNA-directed DNA polymerase</keyword>
<dbReference type="InterPro" id="IPR027417">
    <property type="entry name" value="P-loop_NTPase"/>
</dbReference>
<dbReference type="RefSeq" id="WP_127016516.1">
    <property type="nucleotide sequence ID" value="NZ_CP016379.1"/>
</dbReference>
<keyword evidence="12" id="KW-1185">Reference proteome</keyword>
<organism evidence="11 12">
    <name type="scientific">Anoxybacter fermentans</name>
    <dbReference type="NCBI Taxonomy" id="1323375"/>
    <lineage>
        <taxon>Bacteria</taxon>
        <taxon>Bacillati</taxon>
        <taxon>Bacillota</taxon>
        <taxon>Clostridia</taxon>
        <taxon>Halanaerobiales</taxon>
        <taxon>Anoxybacter</taxon>
    </lineage>
</organism>
<evidence type="ECO:0000313" key="12">
    <source>
        <dbReference type="Proteomes" id="UP000267250"/>
    </source>
</evidence>
<evidence type="ECO:0000256" key="8">
    <source>
        <dbReference type="ARBA" id="ARBA00049244"/>
    </source>
</evidence>
<dbReference type="GO" id="GO:0003677">
    <property type="term" value="F:DNA binding"/>
    <property type="evidence" value="ECO:0007669"/>
    <property type="project" value="InterPro"/>
</dbReference>
<proteinExistence type="inferred from homology"/>
<dbReference type="InterPro" id="IPR010372">
    <property type="entry name" value="DNA_pol3_delta_N"/>
</dbReference>
<dbReference type="NCBIfam" id="TIGR01128">
    <property type="entry name" value="holA"/>
    <property type="match status" value="1"/>
</dbReference>
<comment type="catalytic activity">
    <reaction evidence="8">
        <text>DNA(n) + a 2'-deoxyribonucleoside 5'-triphosphate = DNA(n+1) + diphosphate</text>
        <dbReference type="Rhea" id="RHEA:22508"/>
        <dbReference type="Rhea" id="RHEA-COMP:17339"/>
        <dbReference type="Rhea" id="RHEA-COMP:17340"/>
        <dbReference type="ChEBI" id="CHEBI:33019"/>
        <dbReference type="ChEBI" id="CHEBI:61560"/>
        <dbReference type="ChEBI" id="CHEBI:173112"/>
        <dbReference type="EC" id="2.7.7.7"/>
    </reaction>
</comment>
<protein>
    <recommendedName>
        <fullName evidence="2">DNA polymerase III subunit delta</fullName>
        <ecNumber evidence="1">2.7.7.7</ecNumber>
    </recommendedName>
</protein>
<evidence type="ECO:0000259" key="9">
    <source>
        <dbReference type="Pfam" id="PF06144"/>
    </source>
</evidence>
<dbReference type="InterPro" id="IPR005790">
    <property type="entry name" value="DNA_polIII_delta"/>
</dbReference>
<evidence type="ECO:0000259" key="10">
    <source>
        <dbReference type="Pfam" id="PF21694"/>
    </source>
</evidence>
<dbReference type="OrthoDB" id="9775929at2"/>
<dbReference type="Pfam" id="PF06144">
    <property type="entry name" value="DNA_pol3_delta"/>
    <property type="match status" value="1"/>
</dbReference>
<dbReference type="Pfam" id="PF21694">
    <property type="entry name" value="DNA_pol3_delta_C"/>
    <property type="match status" value="1"/>
</dbReference>
<comment type="similarity">
    <text evidence="7">Belongs to the DNA polymerase HolA subunit family.</text>
</comment>
<dbReference type="InterPro" id="IPR008921">
    <property type="entry name" value="DNA_pol3_clamp-load_cplx_C"/>
</dbReference>
<reference evidence="11 12" key="1">
    <citation type="submission" date="2016-07" db="EMBL/GenBank/DDBJ databases">
        <title>Genome and transcriptome analysis of iron-reducing fermentative bacteria Anoxybacter fermentans.</title>
        <authorList>
            <person name="Zeng X."/>
            <person name="Shao Z."/>
        </authorList>
    </citation>
    <scope>NUCLEOTIDE SEQUENCE [LARGE SCALE GENOMIC DNA]</scope>
    <source>
        <strain evidence="11 12">DY22613</strain>
    </source>
</reference>
<dbReference type="Gene3D" id="1.20.272.10">
    <property type="match status" value="1"/>
</dbReference>
<gene>
    <name evidence="11" type="ORF">BBF96_07170</name>
</gene>
<dbReference type="SUPFAM" id="SSF52540">
    <property type="entry name" value="P-loop containing nucleoside triphosphate hydrolases"/>
    <property type="match status" value="1"/>
</dbReference>
<evidence type="ECO:0000256" key="3">
    <source>
        <dbReference type="ARBA" id="ARBA00022679"/>
    </source>
</evidence>
<feature type="domain" description="DNA polymerase III delta subunit-like C-terminal" evidence="10">
    <location>
        <begin position="214"/>
        <end position="333"/>
    </location>
</feature>
<dbReference type="Proteomes" id="UP000267250">
    <property type="component" value="Chromosome"/>
</dbReference>
<dbReference type="PANTHER" id="PTHR34388">
    <property type="entry name" value="DNA POLYMERASE III SUBUNIT DELTA"/>
    <property type="match status" value="1"/>
</dbReference>
<evidence type="ECO:0000313" key="11">
    <source>
        <dbReference type="EMBL" id="AZR73184.1"/>
    </source>
</evidence>